<evidence type="ECO:0000313" key="3">
    <source>
        <dbReference type="Proteomes" id="UP000321723"/>
    </source>
</evidence>
<dbReference type="AlphaFoldDB" id="A0A511FDU4"/>
<comment type="caution">
    <text evidence="1">The sequence shown here is derived from an EMBL/GenBank/DDBJ whole genome shotgun (WGS) entry which is preliminary data.</text>
</comment>
<dbReference type="RefSeq" id="WP_146838514.1">
    <property type="nucleotide sequence ID" value="NZ_BJVQ01000037.1"/>
</dbReference>
<dbReference type="Proteomes" id="UP000321723">
    <property type="component" value="Unassembled WGS sequence"/>
</dbReference>
<keyword evidence="3" id="KW-1185">Reference proteome</keyword>
<dbReference type="Gene3D" id="1.10.3210.10">
    <property type="entry name" value="Hypothetical protein af1432"/>
    <property type="match status" value="1"/>
</dbReference>
<evidence type="ECO:0000313" key="4">
    <source>
        <dbReference type="Proteomes" id="UP000564629"/>
    </source>
</evidence>
<dbReference type="Proteomes" id="UP000564629">
    <property type="component" value="Unassembled WGS sequence"/>
</dbReference>
<gene>
    <name evidence="1" type="ORF">CHO01_25450</name>
    <name evidence="2" type="ORF">HNR08_001248</name>
</gene>
<evidence type="ECO:0000313" key="1">
    <source>
        <dbReference type="EMBL" id="GEL47429.1"/>
    </source>
</evidence>
<dbReference type="OrthoDB" id="9800233at2"/>
<organism evidence="1 3">
    <name type="scientific">Cellulomonas hominis</name>
    <dbReference type="NCBI Taxonomy" id="156981"/>
    <lineage>
        <taxon>Bacteria</taxon>
        <taxon>Bacillati</taxon>
        <taxon>Actinomycetota</taxon>
        <taxon>Actinomycetes</taxon>
        <taxon>Micrococcales</taxon>
        <taxon>Cellulomonadaceae</taxon>
        <taxon>Cellulomonas</taxon>
    </lineage>
</organism>
<reference evidence="2 4" key="2">
    <citation type="submission" date="2020-08" db="EMBL/GenBank/DDBJ databases">
        <title>Sequencing the genomes of 1000 actinobacteria strains.</title>
        <authorList>
            <person name="Klenk H.-P."/>
        </authorList>
    </citation>
    <scope>NUCLEOTIDE SEQUENCE [LARGE SCALE GENOMIC DNA]</scope>
    <source>
        <strain evidence="2 4">DSM 9581</strain>
    </source>
</reference>
<sequence length="197" mass="22317">MTTDPITEPGWSRGAWMQTHSGRRFYPMDSVPADVDPKDIAHALSLLCRYNGHVDRFYSVAEHCVLMSEYVEEHHGPELALWALLHDATEAYVGDMIRPLKVHMPAYREAEDRVMWTIAYRFRLLRPGQATAELPPEVKEADSRILLTERAALMSATAEPWDVEHLDPLPVPVTGWSPDLAEVLYAERLSELLAGRA</sequence>
<name>A0A511FDU4_9CELL</name>
<dbReference type="EMBL" id="JACHDN010000001">
    <property type="protein sequence ID" value="MBB5472512.1"/>
    <property type="molecule type" value="Genomic_DNA"/>
</dbReference>
<accession>A0A511FDU4</accession>
<evidence type="ECO:0000313" key="2">
    <source>
        <dbReference type="EMBL" id="MBB5472512.1"/>
    </source>
</evidence>
<dbReference type="SUPFAM" id="SSF109604">
    <property type="entry name" value="HD-domain/PDEase-like"/>
    <property type="match status" value="1"/>
</dbReference>
<protein>
    <recommendedName>
        <fullName evidence="5">Phosphohydrolase</fullName>
    </recommendedName>
</protein>
<dbReference type="EMBL" id="BJVQ01000037">
    <property type="protein sequence ID" value="GEL47429.1"/>
    <property type="molecule type" value="Genomic_DNA"/>
</dbReference>
<evidence type="ECO:0008006" key="5">
    <source>
        <dbReference type="Google" id="ProtNLM"/>
    </source>
</evidence>
<reference evidence="1 3" key="1">
    <citation type="submission" date="2019-07" db="EMBL/GenBank/DDBJ databases">
        <title>Whole genome shotgun sequence of Cellulomonas hominis NBRC 16055.</title>
        <authorList>
            <person name="Hosoyama A."/>
            <person name="Uohara A."/>
            <person name="Ohji S."/>
            <person name="Ichikawa N."/>
        </authorList>
    </citation>
    <scope>NUCLEOTIDE SEQUENCE [LARGE SCALE GENOMIC DNA]</scope>
    <source>
        <strain evidence="1 3">NBRC 16055</strain>
    </source>
</reference>
<proteinExistence type="predicted"/>